<comment type="caution">
    <text evidence="3">The sequence shown here is derived from an EMBL/GenBank/DDBJ whole genome shotgun (WGS) entry which is preliminary data.</text>
</comment>
<dbReference type="EMBL" id="WPHG01000006">
    <property type="protein sequence ID" value="MVA99577.1"/>
    <property type="molecule type" value="Genomic_DNA"/>
</dbReference>
<keyword evidence="1" id="KW-0812">Transmembrane</keyword>
<feature type="domain" description="EAL" evidence="2">
    <location>
        <begin position="152"/>
        <end position="401"/>
    </location>
</feature>
<evidence type="ECO:0000313" key="4">
    <source>
        <dbReference type="Proteomes" id="UP000463224"/>
    </source>
</evidence>
<dbReference type="AlphaFoldDB" id="A0A844QK01"/>
<evidence type="ECO:0000313" key="3">
    <source>
        <dbReference type="EMBL" id="MVA99577.1"/>
    </source>
</evidence>
<dbReference type="RefSeq" id="WP_156714889.1">
    <property type="nucleotide sequence ID" value="NZ_WPHG01000006.1"/>
</dbReference>
<dbReference type="InterPro" id="IPR001633">
    <property type="entry name" value="EAL_dom"/>
</dbReference>
<sequence length="401" mass="42529">MKSLCRKSYRGRCSDDGAAVGLLAAGLVMVSTSANAAEGTVSTAALLGGGALFASLLALAFALAAHLRAKRVADQFETLLRSVDHALRQVASTSNSSAGTIAEMQETIRGEIETLSLRVAGRDERDGNTPNVVSIAAVRPPSVEPTETGRDDRAIELALSHAVAEERIELSLQPIVSVGANAAAGFDAFVLLQLENGEVVNIGRIAETTDLPRARLERLLISRAAEAARRLLGAGGEATPLHCPISESLFQDRDELRLTVEFLALHPPLARLVVLSVPSGMLTDAATPLREALDELLETGVTLAAEGWDGTTKALPALRALQVGHLKLDADRLLDRTKKRRRDPAGLDIINAAAECGIQVIATRVSNDEDAVNLLDLGIDLMIGDRFSQPRRLRSGMGRVA</sequence>
<dbReference type="Gene3D" id="3.20.20.450">
    <property type="entry name" value="EAL domain"/>
    <property type="match status" value="1"/>
</dbReference>
<keyword evidence="4" id="KW-1185">Reference proteome</keyword>
<gene>
    <name evidence="3" type="ORF">GN330_20205</name>
</gene>
<dbReference type="SMART" id="SM00052">
    <property type="entry name" value="EAL"/>
    <property type="match status" value="1"/>
</dbReference>
<dbReference type="PANTHER" id="PTHR44757:SF2">
    <property type="entry name" value="BIOFILM ARCHITECTURE MAINTENANCE PROTEIN MBAA"/>
    <property type="match status" value="1"/>
</dbReference>
<evidence type="ECO:0000256" key="1">
    <source>
        <dbReference type="SAM" id="Phobius"/>
    </source>
</evidence>
<dbReference type="PANTHER" id="PTHR44757">
    <property type="entry name" value="DIGUANYLATE CYCLASE DGCP"/>
    <property type="match status" value="1"/>
</dbReference>
<name>A0A844QK01_9HYPH</name>
<dbReference type="InterPro" id="IPR035919">
    <property type="entry name" value="EAL_sf"/>
</dbReference>
<protein>
    <submittedName>
        <fullName evidence="3">EAL domain-containing protein</fullName>
    </submittedName>
</protein>
<organism evidence="3 4">
    <name type="scientific">Nitratireductor arenosus</name>
    <dbReference type="NCBI Taxonomy" id="2682096"/>
    <lineage>
        <taxon>Bacteria</taxon>
        <taxon>Pseudomonadati</taxon>
        <taxon>Pseudomonadota</taxon>
        <taxon>Alphaproteobacteria</taxon>
        <taxon>Hyphomicrobiales</taxon>
        <taxon>Phyllobacteriaceae</taxon>
        <taxon>Nitratireductor</taxon>
    </lineage>
</organism>
<dbReference type="InterPro" id="IPR052155">
    <property type="entry name" value="Biofilm_reg_signaling"/>
</dbReference>
<accession>A0A844QK01</accession>
<dbReference type="PROSITE" id="PS50883">
    <property type="entry name" value="EAL"/>
    <property type="match status" value="1"/>
</dbReference>
<dbReference type="Pfam" id="PF00563">
    <property type="entry name" value="EAL"/>
    <property type="match status" value="1"/>
</dbReference>
<keyword evidence="1" id="KW-0472">Membrane</keyword>
<evidence type="ECO:0000259" key="2">
    <source>
        <dbReference type="PROSITE" id="PS50883"/>
    </source>
</evidence>
<keyword evidence="1" id="KW-1133">Transmembrane helix</keyword>
<feature type="transmembrane region" description="Helical" evidence="1">
    <location>
        <begin position="46"/>
        <end position="67"/>
    </location>
</feature>
<dbReference type="Proteomes" id="UP000463224">
    <property type="component" value="Unassembled WGS sequence"/>
</dbReference>
<reference evidence="3 4" key="1">
    <citation type="submission" date="2019-12" db="EMBL/GenBank/DDBJ databases">
        <title>Nitratireductor arenosus sp. nov., Isolated from sea sand, Jeju island, South Korea.</title>
        <authorList>
            <person name="Kim W."/>
        </authorList>
    </citation>
    <scope>NUCLEOTIDE SEQUENCE [LARGE SCALE GENOMIC DNA]</scope>
    <source>
        <strain evidence="3 4">CAU 1489</strain>
    </source>
</reference>
<dbReference type="SUPFAM" id="SSF141868">
    <property type="entry name" value="EAL domain-like"/>
    <property type="match status" value="1"/>
</dbReference>
<proteinExistence type="predicted"/>